<dbReference type="EMBL" id="BFAD01000002">
    <property type="protein sequence ID" value="GBE79675.1"/>
    <property type="molecule type" value="Genomic_DNA"/>
</dbReference>
<evidence type="ECO:0000313" key="2">
    <source>
        <dbReference type="Proteomes" id="UP000287166"/>
    </source>
</evidence>
<dbReference type="GeneID" id="38776592"/>
<name>A0A401GBZ4_9APHY</name>
<organism evidence="1 2">
    <name type="scientific">Sparassis crispa</name>
    <dbReference type="NCBI Taxonomy" id="139825"/>
    <lineage>
        <taxon>Eukaryota</taxon>
        <taxon>Fungi</taxon>
        <taxon>Dikarya</taxon>
        <taxon>Basidiomycota</taxon>
        <taxon>Agaricomycotina</taxon>
        <taxon>Agaricomycetes</taxon>
        <taxon>Polyporales</taxon>
        <taxon>Sparassidaceae</taxon>
        <taxon>Sparassis</taxon>
    </lineage>
</organism>
<comment type="caution">
    <text evidence="1">The sequence shown here is derived from an EMBL/GenBank/DDBJ whole genome shotgun (WGS) entry which is preliminary data.</text>
</comment>
<dbReference type="RefSeq" id="XP_027610588.1">
    <property type="nucleotide sequence ID" value="XM_027754787.1"/>
</dbReference>
<dbReference type="Proteomes" id="UP000287166">
    <property type="component" value="Unassembled WGS sequence"/>
</dbReference>
<gene>
    <name evidence="1" type="ORF">SCP_0208750</name>
</gene>
<sequence length="73" mass="8421">MDEMTRSGEKKARERCWDGLIAVPEEREARTFDRRIFLKLRLTTGHETDDGRTVCTKMTVDDEVVKGSRPHGV</sequence>
<proteinExistence type="predicted"/>
<reference evidence="1 2" key="1">
    <citation type="journal article" date="2018" name="Sci. Rep.">
        <title>Genome sequence of the cauliflower mushroom Sparassis crispa (Hanabiratake) and its association with beneficial usage.</title>
        <authorList>
            <person name="Kiyama R."/>
            <person name="Furutani Y."/>
            <person name="Kawaguchi K."/>
            <person name="Nakanishi T."/>
        </authorList>
    </citation>
    <scope>NUCLEOTIDE SEQUENCE [LARGE SCALE GENOMIC DNA]</scope>
</reference>
<dbReference type="AlphaFoldDB" id="A0A401GBZ4"/>
<dbReference type="InParanoid" id="A0A401GBZ4"/>
<protein>
    <submittedName>
        <fullName evidence="1">Uncharacterized protein</fullName>
    </submittedName>
</protein>
<keyword evidence="2" id="KW-1185">Reference proteome</keyword>
<accession>A0A401GBZ4</accession>
<evidence type="ECO:0000313" key="1">
    <source>
        <dbReference type="EMBL" id="GBE79675.1"/>
    </source>
</evidence>